<dbReference type="AlphaFoldDB" id="A0A1I4ZRR1"/>
<dbReference type="InterPro" id="IPR028994">
    <property type="entry name" value="Integrin_alpha_N"/>
</dbReference>
<dbReference type="SUPFAM" id="SSF69318">
    <property type="entry name" value="Integrin alpha N-terminal domain"/>
    <property type="match status" value="1"/>
</dbReference>
<dbReference type="PANTHER" id="PTHR46580">
    <property type="entry name" value="SENSOR KINASE-RELATED"/>
    <property type="match status" value="1"/>
</dbReference>
<dbReference type="Gene3D" id="2.130.10.130">
    <property type="entry name" value="Integrin alpha, N-terminal"/>
    <property type="match status" value="1"/>
</dbReference>
<dbReference type="STRING" id="684065.SAMN05421738_11431"/>
<feature type="signal peptide" evidence="2">
    <location>
        <begin position="1"/>
        <end position="19"/>
    </location>
</feature>
<dbReference type="RefSeq" id="WP_092909244.1">
    <property type="nucleotide sequence ID" value="NZ_FOUZ01000014.1"/>
</dbReference>
<proteinExistence type="predicted"/>
<dbReference type="OrthoDB" id="9816120at2"/>
<reference evidence="5" key="1">
    <citation type="submission" date="2016-10" db="EMBL/GenBank/DDBJ databases">
        <authorList>
            <person name="Varghese N."/>
            <person name="Submissions S."/>
        </authorList>
    </citation>
    <scope>NUCLEOTIDE SEQUENCE [LARGE SCALE GENOMIC DNA]</scope>
    <source>
        <strain evidence="5">XJ109</strain>
    </source>
</reference>
<keyword evidence="1 2" id="KW-0732">Signal</keyword>
<dbReference type="Proteomes" id="UP000199149">
    <property type="component" value="Unassembled WGS sequence"/>
</dbReference>
<evidence type="ECO:0000313" key="4">
    <source>
        <dbReference type="EMBL" id="SFN52670.1"/>
    </source>
</evidence>
<accession>A0A1I4ZRR1</accession>
<dbReference type="InterPro" id="IPR026444">
    <property type="entry name" value="Secre_tail"/>
</dbReference>
<dbReference type="Pfam" id="PF18962">
    <property type="entry name" value="Por_Secre_tail"/>
    <property type="match status" value="1"/>
</dbReference>
<dbReference type="PANTHER" id="PTHR46580:SF4">
    <property type="entry name" value="ATP_GTP-BINDING PROTEIN"/>
    <property type="match status" value="1"/>
</dbReference>
<organism evidence="4 5">
    <name type="scientific">Algoriella xinjiangensis</name>
    <dbReference type="NCBI Taxonomy" id="684065"/>
    <lineage>
        <taxon>Bacteria</taxon>
        <taxon>Pseudomonadati</taxon>
        <taxon>Bacteroidota</taxon>
        <taxon>Flavobacteriia</taxon>
        <taxon>Flavobacteriales</taxon>
        <taxon>Weeksellaceae</taxon>
        <taxon>Algoriella</taxon>
    </lineage>
</organism>
<gene>
    <name evidence="4" type="ORF">SAMN05421738_11431</name>
</gene>
<dbReference type="Pfam" id="PF13517">
    <property type="entry name" value="FG-GAP_3"/>
    <property type="match status" value="2"/>
</dbReference>
<feature type="chain" id="PRO_5011521734" evidence="2">
    <location>
        <begin position="20"/>
        <end position="578"/>
    </location>
</feature>
<sequence>MKRFLFPLTVLCILPQLHAQSFEEVTTNIKNYGYSTVKAVDFDNDNFVDFVVCGDDLYYNTQCDIYKNDNGEFNFYQNLTYSAYLGDIIFANLSNNNTYDLLITGQNRADIKNYKTYHYIFDKNNGFEIKEIIEKGKIYGSFANGDFNNDGKIDVFLNGINNSGHDEDVAYSVDLLTFNPNGIEFNQKVGGSQNGDMIVSDFNNDGRLDLVVFGINGENETEDAYGAFFKIYLQNKQGTFDLNQDLDGMLFGSMVAADFNADGFMDIVATGIDIYESPTTMYLINDGKGQFSQNFLPTAAVNYSIVKSIDAGDLNNDGYYDIIMAGDDENGNASSTILLYNPLKQTFDKVENDFGIANFSVSTSLVLLDYDNDNQLDVLVSSQDENYESKTALYKNSEKSINQKPLPPMVLNTEVKDNYIHFNWDGASDDKTPQKALLYEISIGTEKGKADLAKYTVNTTNWMLLKDNLPEQIYWTVKTIDASKVYSVASDVAQISTLSTIDFEKDLSLKVYPNPTTNEVTIDANSKINKIELYDLTGKKVKENNTNKIYLDAFPKGIYILKIYPEKGLPIEKKIIKK</sequence>
<evidence type="ECO:0000313" key="5">
    <source>
        <dbReference type="Proteomes" id="UP000199149"/>
    </source>
</evidence>
<name>A0A1I4ZRR1_9FLAO</name>
<evidence type="ECO:0000259" key="3">
    <source>
        <dbReference type="Pfam" id="PF18962"/>
    </source>
</evidence>
<dbReference type="InterPro" id="IPR013517">
    <property type="entry name" value="FG-GAP"/>
</dbReference>
<dbReference type="EMBL" id="FOUZ01000014">
    <property type="protein sequence ID" value="SFN52670.1"/>
    <property type="molecule type" value="Genomic_DNA"/>
</dbReference>
<evidence type="ECO:0000256" key="2">
    <source>
        <dbReference type="SAM" id="SignalP"/>
    </source>
</evidence>
<evidence type="ECO:0000256" key="1">
    <source>
        <dbReference type="ARBA" id="ARBA00022729"/>
    </source>
</evidence>
<protein>
    <submittedName>
        <fullName evidence="4">Por secretion system C-terminal sorting domain-containing protein</fullName>
    </submittedName>
</protein>
<keyword evidence="5" id="KW-1185">Reference proteome</keyword>
<feature type="domain" description="Secretion system C-terminal sorting" evidence="3">
    <location>
        <begin position="511"/>
        <end position="576"/>
    </location>
</feature>
<dbReference type="NCBIfam" id="TIGR04183">
    <property type="entry name" value="Por_Secre_tail"/>
    <property type="match status" value="1"/>
</dbReference>